<organism evidence="2 3">
    <name type="scientific">Novymonas esmeraldas</name>
    <dbReference type="NCBI Taxonomy" id="1808958"/>
    <lineage>
        <taxon>Eukaryota</taxon>
        <taxon>Discoba</taxon>
        <taxon>Euglenozoa</taxon>
        <taxon>Kinetoplastea</taxon>
        <taxon>Metakinetoplastina</taxon>
        <taxon>Trypanosomatida</taxon>
        <taxon>Trypanosomatidae</taxon>
        <taxon>Novymonas</taxon>
    </lineage>
</organism>
<feature type="compositionally biased region" description="Low complexity" evidence="1">
    <location>
        <begin position="209"/>
        <end position="220"/>
    </location>
</feature>
<feature type="region of interest" description="Disordered" evidence="1">
    <location>
        <begin position="119"/>
        <end position="412"/>
    </location>
</feature>
<feature type="compositionally biased region" description="Low complexity" evidence="1">
    <location>
        <begin position="77"/>
        <end position="95"/>
    </location>
</feature>
<accession>A0AAW0EZN6</accession>
<name>A0AAW0EZN6_9TRYP</name>
<protein>
    <submittedName>
        <fullName evidence="2">Uncharacterized protein</fullName>
    </submittedName>
</protein>
<evidence type="ECO:0000313" key="2">
    <source>
        <dbReference type="EMBL" id="KAK7199855.1"/>
    </source>
</evidence>
<feature type="compositionally biased region" description="Low complexity" evidence="1">
    <location>
        <begin position="119"/>
        <end position="136"/>
    </location>
</feature>
<feature type="compositionally biased region" description="Basic and acidic residues" evidence="1">
    <location>
        <begin position="253"/>
        <end position="271"/>
    </location>
</feature>
<dbReference type="Proteomes" id="UP001430356">
    <property type="component" value="Unassembled WGS sequence"/>
</dbReference>
<keyword evidence="3" id="KW-1185">Reference proteome</keyword>
<gene>
    <name evidence="2" type="ORF">NESM_000033400</name>
</gene>
<dbReference type="EMBL" id="JAECZO010000002">
    <property type="protein sequence ID" value="KAK7199855.1"/>
    <property type="molecule type" value="Genomic_DNA"/>
</dbReference>
<sequence>MNAGDVVGVESRPRARRIRGSMLGLPEGERRLGTAGGSTVAAVADTHAPSLGGESARDVARSIRVTGYDAPRVTGHVAPPATLSSSSSSVAPPVVPSSLEARLEALRERRLAREARAFGAAASAPALTPPASTAPRGSEARAGHGRAPLTSPPPPIPMAPTSSAGLPASPVGVGVKHTAPPFSLTPSGAATAERPALSGWAAPLRRFPSATSSVSTTTFSEAQLPNRSFGAFSVRDSPPSHPMRHAPMLSHDSSPREDAVDRPTHAPEGGRRPTSADTASLPEPPPIPAAGADVYASTASSSYISPLDAPIEVTRADSSGGRRDGQPQLSPPPLLWTAHTQTPAWAAQGRTSASAQTPEAMRPRSPEEAGAISPTEVSPSTSCTPTPFRGGRADTGRSPNTSPASCHDSVAAAPPPLAVADRLFAPFAQSAAWRSGSRSLSPPTPERASEPRFDWRQYIVAGVRTFRDSAHPRRARTVATECQHRGRSASLWGAASPGAWDGQQRSVSADGDDSTCHSAGSGRPTATHPPTSSVLYPVFRATTAGSRYKLLDEDTRLPSATALADRDIIAEGLAMQQRLARLKSESARLRMEQRRRSGWAGTL</sequence>
<feature type="region of interest" description="Disordered" evidence="1">
    <location>
        <begin position="431"/>
        <end position="451"/>
    </location>
</feature>
<reference evidence="2 3" key="1">
    <citation type="journal article" date="2021" name="MBio">
        <title>A New Model Trypanosomatid, Novymonas esmeraldas: Genomic Perception of Its 'Candidatus Pandoraea novymonadis' Endosymbiont.</title>
        <authorList>
            <person name="Zakharova A."/>
            <person name="Saura A."/>
            <person name="Butenko A."/>
            <person name="Podesvova L."/>
            <person name="Warmusova S."/>
            <person name="Kostygov A.Y."/>
            <person name="Nenarokova A."/>
            <person name="Lukes J."/>
            <person name="Opperdoes F.R."/>
            <person name="Yurchenko V."/>
        </authorList>
    </citation>
    <scope>NUCLEOTIDE SEQUENCE [LARGE SCALE GENOMIC DNA]</scope>
    <source>
        <strain evidence="2 3">E262AT.01</strain>
    </source>
</reference>
<feature type="region of interest" description="Disordered" evidence="1">
    <location>
        <begin position="71"/>
        <end position="95"/>
    </location>
</feature>
<feature type="compositionally biased region" description="Polar residues" evidence="1">
    <location>
        <begin position="375"/>
        <end position="385"/>
    </location>
</feature>
<comment type="caution">
    <text evidence="2">The sequence shown here is derived from an EMBL/GenBank/DDBJ whole genome shotgun (WGS) entry which is preliminary data.</text>
</comment>
<proteinExistence type="predicted"/>
<evidence type="ECO:0000313" key="3">
    <source>
        <dbReference type="Proteomes" id="UP001430356"/>
    </source>
</evidence>
<feature type="compositionally biased region" description="Polar residues" evidence="1">
    <location>
        <begin position="338"/>
        <end position="357"/>
    </location>
</feature>
<evidence type="ECO:0000256" key="1">
    <source>
        <dbReference type="SAM" id="MobiDB-lite"/>
    </source>
</evidence>
<feature type="region of interest" description="Disordered" evidence="1">
    <location>
        <begin position="493"/>
        <end position="533"/>
    </location>
</feature>
<dbReference type="AlphaFoldDB" id="A0AAW0EZN6"/>